<keyword evidence="2" id="KW-1133">Transmembrane helix</keyword>
<feature type="compositionally biased region" description="Low complexity" evidence="1">
    <location>
        <begin position="90"/>
        <end position="104"/>
    </location>
</feature>
<feature type="transmembrane region" description="Helical" evidence="2">
    <location>
        <begin position="488"/>
        <end position="511"/>
    </location>
</feature>
<dbReference type="InterPro" id="IPR033231">
    <property type="entry name" value="SECTM1"/>
</dbReference>
<dbReference type="Proteomes" id="UP001652583">
    <property type="component" value="Chromosome E1"/>
</dbReference>
<keyword evidence="2" id="KW-0472">Membrane</keyword>
<evidence type="ECO:0000256" key="1">
    <source>
        <dbReference type="SAM" id="MobiDB-lite"/>
    </source>
</evidence>
<dbReference type="GeneID" id="128313410"/>
<feature type="compositionally biased region" description="Low complexity" evidence="1">
    <location>
        <begin position="234"/>
        <end position="244"/>
    </location>
</feature>
<feature type="compositionally biased region" description="Low complexity" evidence="1">
    <location>
        <begin position="51"/>
        <end position="64"/>
    </location>
</feature>
<evidence type="ECO:0000313" key="3">
    <source>
        <dbReference type="Proteomes" id="UP001652583"/>
    </source>
</evidence>
<sequence length="525" mass="53815">MCTWECTRVCVGVHGGAEWAVPRGLRGPACAALSRARGLAGRAAACLLGTSRPSARAAPRSPAAGLDEGLRSGPPPALTAVFSGSASSSGTARPAGPPLAAGPAEPGGGTIPAQASCWKSQVPRDSWAPHWPATLSDALPLPTASLASEKDRPPPDRPVAADGAPKHPQPSFHVPPWAVAASEGLAGGPREEESLGAVAKQTCEAAASCGPGCGSWSPIGAASSPPPPAPPSPSAARPGRLSSGSVRTGAAAACAGSRGAGSVPRTNEVPCLPVLPAMLSLTFLLLVTRMLWPILPATTLSAQDGRAGDLPCGEECADCALLAQELETPRRAPGDTEAALHRATTSQHSDWDNPSCTEGVVSVSRGERAVMSCNISNPFLGVTVYLIALGENSQPLFRVTPPGCFCQGEWQLQVRGGVAQLVIPKASDAQAGCYKWHLQGLQRNIKVTTLNVLASGAEAQDLNQTGVLPLTSSCGPQMPCPGWAERQFQVVLVVTGVSVALAILVVTVLAWRRRHSPLYLKPPGV</sequence>
<reference evidence="4" key="1">
    <citation type="submission" date="2025-08" db="UniProtKB">
        <authorList>
            <consortium name="RefSeq"/>
        </authorList>
    </citation>
    <scope>IDENTIFICATION</scope>
    <source>
        <tissue evidence="4">Blood</tissue>
    </source>
</reference>
<dbReference type="PANTHER" id="PTHR15123">
    <property type="entry name" value="SECRETED AND TRANSMEMBRANE PROTEIN 1"/>
    <property type="match status" value="1"/>
</dbReference>
<keyword evidence="3" id="KW-1185">Reference proteome</keyword>
<name>A0ABM3P823_ACIJB</name>
<evidence type="ECO:0000256" key="2">
    <source>
        <dbReference type="SAM" id="Phobius"/>
    </source>
</evidence>
<gene>
    <name evidence="4" type="primary">SECTM1</name>
</gene>
<feature type="region of interest" description="Disordered" evidence="1">
    <location>
        <begin position="220"/>
        <end position="244"/>
    </location>
</feature>
<proteinExistence type="predicted"/>
<feature type="region of interest" description="Disordered" evidence="1">
    <location>
        <begin position="51"/>
        <end position="114"/>
    </location>
</feature>
<feature type="region of interest" description="Disordered" evidence="1">
    <location>
        <begin position="145"/>
        <end position="175"/>
    </location>
</feature>
<protein>
    <submittedName>
        <fullName evidence="4">Secreted and transmembrane protein 1</fullName>
    </submittedName>
</protein>
<feature type="compositionally biased region" description="Pro residues" evidence="1">
    <location>
        <begin position="224"/>
        <end position="233"/>
    </location>
</feature>
<keyword evidence="2 4" id="KW-0812">Transmembrane</keyword>
<dbReference type="PANTHER" id="PTHR15123:SF5">
    <property type="entry name" value="SECRETED AND TRANSMEMBRANE PROTEIN 1"/>
    <property type="match status" value="1"/>
</dbReference>
<dbReference type="RefSeq" id="XP_053067830.1">
    <property type="nucleotide sequence ID" value="XM_053211855.1"/>
</dbReference>
<accession>A0ABM3P823</accession>
<organism evidence="3 4">
    <name type="scientific">Acinonyx jubatus</name>
    <name type="common">Cheetah</name>
    <dbReference type="NCBI Taxonomy" id="32536"/>
    <lineage>
        <taxon>Eukaryota</taxon>
        <taxon>Metazoa</taxon>
        <taxon>Chordata</taxon>
        <taxon>Craniata</taxon>
        <taxon>Vertebrata</taxon>
        <taxon>Euteleostomi</taxon>
        <taxon>Mammalia</taxon>
        <taxon>Eutheria</taxon>
        <taxon>Laurasiatheria</taxon>
        <taxon>Carnivora</taxon>
        <taxon>Feliformia</taxon>
        <taxon>Felidae</taxon>
        <taxon>Felinae</taxon>
        <taxon>Acinonyx</taxon>
    </lineage>
</organism>
<evidence type="ECO:0000313" key="4">
    <source>
        <dbReference type="RefSeq" id="XP_053067830.1"/>
    </source>
</evidence>